<name>A0A9K3D9B5_9EUKA</name>
<dbReference type="Proteomes" id="UP000265618">
    <property type="component" value="Unassembled WGS sequence"/>
</dbReference>
<dbReference type="InterPro" id="IPR015943">
    <property type="entry name" value="WD40/YVTN_repeat-like_dom_sf"/>
</dbReference>
<comment type="caution">
    <text evidence="1">The sequence shown here is derived from an EMBL/GenBank/DDBJ whole genome shotgun (WGS) entry which is preliminary data.</text>
</comment>
<dbReference type="AlphaFoldDB" id="A0A9K3D9B5"/>
<evidence type="ECO:0000313" key="2">
    <source>
        <dbReference type="Proteomes" id="UP000265618"/>
    </source>
</evidence>
<sequence>MARAEWNCLVFDGQGRVVGLGSADNTIVTYDIKLAKVLDSLPLPQAASSLSLSADGLSLLVTYTEDPGLHLFVAKAAYRPPVPASVTMEGGEVEPGVRVSALPHTHWLGLVDIDKRTRETREALAELGGLLERPANARAPLFVPTKQVNALEM</sequence>
<reference evidence="1 2" key="1">
    <citation type="journal article" date="2018" name="PLoS ONE">
        <title>The draft genome of Kipferlia bialata reveals reductive genome evolution in fornicate parasites.</title>
        <authorList>
            <person name="Tanifuji G."/>
            <person name="Takabayashi S."/>
            <person name="Kume K."/>
            <person name="Takagi M."/>
            <person name="Nakayama T."/>
            <person name="Kamikawa R."/>
            <person name="Inagaki Y."/>
            <person name="Hashimoto T."/>
        </authorList>
    </citation>
    <scope>NUCLEOTIDE SEQUENCE [LARGE SCALE GENOMIC DNA]</scope>
    <source>
        <strain evidence="1">NY0173</strain>
    </source>
</reference>
<protein>
    <submittedName>
        <fullName evidence="1">Uncharacterized protein</fullName>
    </submittedName>
</protein>
<dbReference type="InterPro" id="IPR011044">
    <property type="entry name" value="Quino_amine_DH_bsu"/>
</dbReference>
<gene>
    <name evidence="1" type="ORF">KIPB_012324</name>
</gene>
<evidence type="ECO:0000313" key="1">
    <source>
        <dbReference type="EMBL" id="GIQ89764.1"/>
    </source>
</evidence>
<feature type="non-terminal residue" evidence="1">
    <location>
        <position position="1"/>
    </location>
</feature>
<proteinExistence type="predicted"/>
<accession>A0A9K3D9B5</accession>
<dbReference type="EMBL" id="BDIP01005403">
    <property type="protein sequence ID" value="GIQ89764.1"/>
    <property type="molecule type" value="Genomic_DNA"/>
</dbReference>
<keyword evidence="2" id="KW-1185">Reference proteome</keyword>
<dbReference type="SUPFAM" id="SSF50969">
    <property type="entry name" value="YVTN repeat-like/Quinoprotein amine dehydrogenase"/>
    <property type="match status" value="1"/>
</dbReference>
<dbReference type="Gene3D" id="2.130.10.10">
    <property type="entry name" value="YVTN repeat-like/Quinoprotein amine dehydrogenase"/>
    <property type="match status" value="1"/>
</dbReference>
<organism evidence="1 2">
    <name type="scientific">Kipferlia bialata</name>
    <dbReference type="NCBI Taxonomy" id="797122"/>
    <lineage>
        <taxon>Eukaryota</taxon>
        <taxon>Metamonada</taxon>
        <taxon>Carpediemonas-like organisms</taxon>
        <taxon>Kipferlia</taxon>
    </lineage>
</organism>